<keyword evidence="3 8" id="KW-0479">Metal-binding</keyword>
<evidence type="ECO:0000256" key="5">
    <source>
        <dbReference type="ARBA" id="ARBA00022842"/>
    </source>
</evidence>
<keyword evidence="1 8" id="KW-0963">Cytoplasm</keyword>
<dbReference type="HAMAP" id="MF_00316">
    <property type="entry name" value="MobA"/>
    <property type="match status" value="1"/>
</dbReference>
<gene>
    <name evidence="8" type="primary">mobA</name>
    <name evidence="10" type="ORF">A0127_09505</name>
</gene>
<dbReference type="STRING" id="53952.A0127_09505"/>
<keyword evidence="2 8" id="KW-0808">Transferase</keyword>
<evidence type="ECO:0000313" key="10">
    <source>
        <dbReference type="EMBL" id="AMQ19379.1"/>
    </source>
</evidence>
<comment type="similarity">
    <text evidence="8">Belongs to the MobA family.</text>
</comment>
<keyword evidence="5 8" id="KW-0460">Magnesium</keyword>
<dbReference type="GeneID" id="27140783"/>
<evidence type="ECO:0000259" key="9">
    <source>
        <dbReference type="Pfam" id="PF12804"/>
    </source>
</evidence>
<feature type="binding site" evidence="8">
    <location>
        <position position="18"/>
    </location>
    <ligand>
        <name>GTP</name>
        <dbReference type="ChEBI" id="CHEBI:37565"/>
    </ligand>
</feature>
<dbReference type="EC" id="2.7.7.77" evidence="8"/>
<sequence>MIGAVLAGGRGRRFGGDKLLFRINGKPLLLYTLEKLERAEKIDEIVLVASKENAEKLEGFGYEVLIDGLMVGPMGGIYTALSLGDAFVVAGDMPLLVPEFIDFIVERFEETKKLACVPRWGNGYLEPLHAAYSSSFRGFLEERIKSGNYAINRAIRESDACYIEIEKLPENWRESFFNVNTREDLGRLSPLIF</sequence>
<dbReference type="GO" id="GO:0005737">
    <property type="term" value="C:cytoplasm"/>
    <property type="evidence" value="ECO:0007669"/>
    <property type="project" value="UniProtKB-SubCell"/>
</dbReference>
<name>A0A142CX77_9EURY</name>
<organism evidence="10 11">
    <name type="scientific">Thermococcus peptonophilus</name>
    <dbReference type="NCBI Taxonomy" id="53952"/>
    <lineage>
        <taxon>Archaea</taxon>
        <taxon>Methanobacteriati</taxon>
        <taxon>Methanobacteriota</taxon>
        <taxon>Thermococci</taxon>
        <taxon>Thermococcales</taxon>
        <taxon>Thermococcaceae</taxon>
        <taxon>Thermococcus</taxon>
    </lineage>
</organism>
<evidence type="ECO:0000313" key="11">
    <source>
        <dbReference type="Proteomes" id="UP000073604"/>
    </source>
</evidence>
<feature type="binding site" evidence="8">
    <location>
        <position position="92"/>
    </location>
    <ligand>
        <name>GTP</name>
        <dbReference type="ChEBI" id="CHEBI:37565"/>
    </ligand>
</feature>
<dbReference type="InterPro" id="IPR025877">
    <property type="entry name" value="MobA-like_NTP_Trfase"/>
</dbReference>
<comment type="domain">
    <text evidence="8">The N-terminal domain determines nucleotide recognition and specific binding, while the C-terminal domain determines the specific binding to the target protein.</text>
</comment>
<feature type="binding site" evidence="8">
    <location>
        <position position="92"/>
    </location>
    <ligand>
        <name>Mg(2+)</name>
        <dbReference type="ChEBI" id="CHEBI:18420"/>
    </ligand>
</feature>
<dbReference type="CDD" id="cd02503">
    <property type="entry name" value="MobA"/>
    <property type="match status" value="1"/>
</dbReference>
<evidence type="ECO:0000256" key="3">
    <source>
        <dbReference type="ARBA" id="ARBA00022723"/>
    </source>
</evidence>
<comment type="cofactor">
    <cofactor evidence="8">
        <name>Mg(2+)</name>
        <dbReference type="ChEBI" id="CHEBI:18420"/>
    </cofactor>
</comment>
<proteinExistence type="inferred from homology"/>
<keyword evidence="11" id="KW-1185">Reference proteome</keyword>
<dbReference type="EMBL" id="CP014750">
    <property type="protein sequence ID" value="AMQ19379.1"/>
    <property type="molecule type" value="Genomic_DNA"/>
</dbReference>
<dbReference type="KEGG" id="tpep:A0127_09505"/>
<keyword evidence="10" id="KW-0548">Nucleotidyltransferase</keyword>
<comment type="subcellular location">
    <subcellularLocation>
        <location evidence="8">Cytoplasm</location>
    </subcellularLocation>
</comment>
<dbReference type="Gene3D" id="3.90.550.10">
    <property type="entry name" value="Spore Coat Polysaccharide Biosynthesis Protein SpsA, Chain A"/>
    <property type="match status" value="1"/>
</dbReference>
<dbReference type="Proteomes" id="UP000073604">
    <property type="component" value="Chromosome"/>
</dbReference>
<evidence type="ECO:0000256" key="1">
    <source>
        <dbReference type="ARBA" id="ARBA00022490"/>
    </source>
</evidence>
<dbReference type="SUPFAM" id="SSF53448">
    <property type="entry name" value="Nucleotide-diphospho-sugar transferases"/>
    <property type="match status" value="1"/>
</dbReference>
<keyword evidence="7 8" id="KW-0501">Molybdenum cofactor biosynthesis</keyword>
<comment type="function">
    <text evidence="8">Transfers a GMP moiety from GTP to Mo-molybdopterin (Mo-MPT) cofactor (Moco or molybdenum cofactor) to form Mo-molybdopterin guanine dinucleotide (Mo-MGD) cofactor.</text>
</comment>
<keyword evidence="6 8" id="KW-0342">GTP-binding</keyword>
<keyword evidence="4 8" id="KW-0547">Nucleotide-binding</keyword>
<comment type="catalytic activity">
    <reaction evidence="8">
        <text>Mo-molybdopterin + GTP + H(+) = Mo-molybdopterin guanine dinucleotide + diphosphate</text>
        <dbReference type="Rhea" id="RHEA:34243"/>
        <dbReference type="ChEBI" id="CHEBI:15378"/>
        <dbReference type="ChEBI" id="CHEBI:33019"/>
        <dbReference type="ChEBI" id="CHEBI:37565"/>
        <dbReference type="ChEBI" id="CHEBI:71302"/>
        <dbReference type="ChEBI" id="CHEBI:71310"/>
        <dbReference type="EC" id="2.7.7.77"/>
    </reaction>
</comment>
<dbReference type="RefSeq" id="WP_062390650.1">
    <property type="nucleotide sequence ID" value="NZ_CP014750.1"/>
</dbReference>
<dbReference type="GO" id="GO:0006777">
    <property type="term" value="P:Mo-molybdopterin cofactor biosynthetic process"/>
    <property type="evidence" value="ECO:0007669"/>
    <property type="project" value="UniProtKB-KW"/>
</dbReference>
<feature type="binding site" evidence="8">
    <location>
        <position position="67"/>
    </location>
    <ligand>
        <name>GTP</name>
        <dbReference type="ChEBI" id="CHEBI:37565"/>
    </ligand>
</feature>
<reference evidence="11" key="1">
    <citation type="submission" date="2016-03" db="EMBL/GenBank/DDBJ databases">
        <authorList>
            <person name="Oger P.M."/>
        </authorList>
    </citation>
    <scope>NUCLEOTIDE SEQUENCE [LARGE SCALE GENOMIC DNA]</scope>
    <source>
        <strain evidence="11">OG-1</strain>
    </source>
</reference>
<evidence type="ECO:0000256" key="4">
    <source>
        <dbReference type="ARBA" id="ARBA00022741"/>
    </source>
</evidence>
<evidence type="ECO:0000256" key="2">
    <source>
        <dbReference type="ARBA" id="ARBA00022679"/>
    </source>
</evidence>
<dbReference type="AlphaFoldDB" id="A0A142CX77"/>
<dbReference type="GO" id="GO:0061603">
    <property type="term" value="F:molybdenum cofactor guanylyltransferase activity"/>
    <property type="evidence" value="ECO:0007669"/>
    <property type="project" value="UniProtKB-EC"/>
</dbReference>
<dbReference type="PANTHER" id="PTHR19136">
    <property type="entry name" value="MOLYBDENUM COFACTOR GUANYLYLTRANSFERASE"/>
    <property type="match status" value="1"/>
</dbReference>
<feature type="binding site" evidence="8">
    <location>
        <begin position="6"/>
        <end position="8"/>
    </location>
    <ligand>
        <name>GTP</name>
        <dbReference type="ChEBI" id="CHEBI:37565"/>
    </ligand>
</feature>
<comment type="caution">
    <text evidence="8">Lacks conserved residue(s) required for the propagation of feature annotation.</text>
</comment>
<dbReference type="InterPro" id="IPR013482">
    <property type="entry name" value="Molybde_CF_guanTrfase"/>
</dbReference>
<dbReference type="PANTHER" id="PTHR19136:SF81">
    <property type="entry name" value="MOLYBDENUM COFACTOR GUANYLYLTRANSFERASE"/>
    <property type="match status" value="1"/>
</dbReference>
<feature type="domain" description="MobA-like NTP transferase" evidence="9">
    <location>
        <begin position="3"/>
        <end position="153"/>
    </location>
</feature>
<dbReference type="OrthoDB" id="28434at2157"/>
<evidence type="ECO:0000256" key="7">
    <source>
        <dbReference type="ARBA" id="ARBA00023150"/>
    </source>
</evidence>
<evidence type="ECO:0000256" key="6">
    <source>
        <dbReference type="ARBA" id="ARBA00023134"/>
    </source>
</evidence>
<dbReference type="GO" id="GO:0046872">
    <property type="term" value="F:metal ion binding"/>
    <property type="evidence" value="ECO:0007669"/>
    <property type="project" value="UniProtKB-KW"/>
</dbReference>
<dbReference type="InterPro" id="IPR029044">
    <property type="entry name" value="Nucleotide-diphossugar_trans"/>
</dbReference>
<protein>
    <recommendedName>
        <fullName evidence="8">Probable molybdenum cofactor guanylyltransferase</fullName>
        <shortName evidence="8">MoCo guanylyltransferase</shortName>
        <ecNumber evidence="8">2.7.7.77</ecNumber>
    </recommendedName>
    <alternativeName>
        <fullName evidence="8">GTP:molybdopterin guanylyltransferase</fullName>
    </alternativeName>
    <alternativeName>
        <fullName evidence="8">Mo-MPT guanylyltransferase</fullName>
    </alternativeName>
    <alternativeName>
        <fullName evidence="8">Molybdopterin guanylyltransferase</fullName>
    </alternativeName>
    <alternativeName>
        <fullName evidence="8">Molybdopterin-guanine dinucleotide synthase</fullName>
        <shortName evidence="8">MGD synthase</shortName>
    </alternativeName>
</protein>
<dbReference type="NCBIfam" id="NF001457">
    <property type="entry name" value="PRK00317.1-3"/>
    <property type="match status" value="1"/>
</dbReference>
<evidence type="ECO:0000256" key="8">
    <source>
        <dbReference type="HAMAP-Rule" id="MF_00316"/>
    </source>
</evidence>
<dbReference type="Pfam" id="PF12804">
    <property type="entry name" value="NTP_transf_3"/>
    <property type="match status" value="1"/>
</dbReference>
<dbReference type="GO" id="GO:0005525">
    <property type="term" value="F:GTP binding"/>
    <property type="evidence" value="ECO:0007669"/>
    <property type="project" value="UniProtKB-UniRule"/>
</dbReference>
<accession>A0A142CX77</accession>